<reference evidence="1 2" key="1">
    <citation type="submission" date="2021-06" db="EMBL/GenBank/DDBJ databases">
        <title>Complete genome sequence of Erwinia phage pEa_SNUABM_35.</title>
        <authorList>
            <person name="Kim S.G."/>
            <person name="Park S.C."/>
        </authorList>
    </citation>
    <scope>NUCLEOTIDE SEQUENCE [LARGE SCALE GENOMIC DNA]</scope>
</reference>
<gene>
    <name evidence="1" type="ORF">pEaSNUABM35_00233</name>
</gene>
<name>A0AAE7XR78_9CAUD</name>
<dbReference type="EMBL" id="MZ443788">
    <property type="protein sequence ID" value="QZE60150.1"/>
    <property type="molecule type" value="Genomic_DNA"/>
</dbReference>
<sequence>MMNNLVGTAVALDHCRFYAENMVNIQFEQPLAAIPPEPPYNEPINPRVLHSLIDGIQTAFDNAISRTDLQFPYAPILYRFRSIYGVYCNQYLDEASIKRAKSDRPALLPVSQPVPVRVEDEHDKEFASRFLKHTADQVSAFLYIVCLDQYAREQTDCWLPAPPRPFDLPKNIFNDNPIAFTATHNVLINHLMEAMLQTHSDTLDIHVSLRDYGLSVLFPLVAECRNVIYAAWPITRESFRQPKFRDKGEHVTFDDFPVDDDEEEFEPIPTLGPTFERQAEWVTVATEIAQSFNLQAFADDGDSSFILKPALYRSGEDFLFWSEGQLTGRSILDIAVSPIKGQAYLDLEVLLRSVSATIRDRAEQNGCHVITRYIDQEDQTIGVLIRVRRDVDFPGSALEVASHVEYAQ</sequence>
<organism evidence="1 2">
    <name type="scientific">Erwinia phage pEa_SNUABM_35</name>
    <dbReference type="NCBI Taxonomy" id="2869557"/>
    <lineage>
        <taxon>Viruses</taxon>
        <taxon>Duplodnaviria</taxon>
        <taxon>Heunggongvirae</taxon>
        <taxon>Uroviricota</taxon>
        <taxon>Caudoviricetes</taxon>
        <taxon>Alexandravirus</taxon>
        <taxon>Alexandravirus SNUABM35</taxon>
    </lineage>
</organism>
<keyword evidence="2" id="KW-1185">Reference proteome</keyword>
<accession>A0AAE7XR78</accession>
<evidence type="ECO:0000313" key="1">
    <source>
        <dbReference type="EMBL" id="QZE60150.1"/>
    </source>
</evidence>
<protein>
    <submittedName>
        <fullName evidence="1">Uncharacterized protein</fullName>
    </submittedName>
</protein>
<proteinExistence type="predicted"/>
<dbReference type="Proteomes" id="UP000827806">
    <property type="component" value="Segment"/>
</dbReference>
<evidence type="ECO:0000313" key="2">
    <source>
        <dbReference type="Proteomes" id="UP000827806"/>
    </source>
</evidence>